<dbReference type="EMBL" id="SMFM01000002">
    <property type="protein sequence ID" value="TDD77094.1"/>
    <property type="molecule type" value="Genomic_DNA"/>
</dbReference>
<evidence type="ECO:0000313" key="1">
    <source>
        <dbReference type="EMBL" id="TDD77094.1"/>
    </source>
</evidence>
<dbReference type="AlphaFoldDB" id="A0A4R5B0P6"/>
<evidence type="ECO:0000313" key="2">
    <source>
        <dbReference type="Proteomes" id="UP000295278"/>
    </source>
</evidence>
<dbReference type="Proteomes" id="UP000295278">
    <property type="component" value="Unassembled WGS sequence"/>
</dbReference>
<reference evidence="1 2" key="1">
    <citation type="submission" date="2019-03" db="EMBL/GenBank/DDBJ databases">
        <title>Flavobacterium AT-3-2 sp. nov., isolated from arctic soil.</title>
        <authorList>
            <person name="Chaudhary D.K."/>
        </authorList>
    </citation>
    <scope>NUCLEOTIDE SEQUENCE [LARGE SCALE GENOMIC DNA]</scope>
    <source>
        <strain evidence="1 2">AT-3-2</strain>
    </source>
</reference>
<sequence length="184" mass="21147">MTVTNNFLPKQAFKDLQEYCAANEFQIVKAADREFSVLDTPKYLLEFFKIPGYELVLTFIRSAYAGFDMDLNIHADNLVNGHKTAIASVLYINEQLGTTPNGTCFYNHKTHGPELTAAVTNEEFDRLIIEDANDETKWEKTDVVTSYPNRLLKYNAQSFHSKYPKEITQGKRIVLVCFYKKNKN</sequence>
<dbReference type="RefSeq" id="WP_131908890.1">
    <property type="nucleotide sequence ID" value="NZ_SMFM01000002.1"/>
</dbReference>
<name>A0A4R5B0P6_9FLAO</name>
<accession>A0A4R5B0P6</accession>
<evidence type="ECO:0008006" key="3">
    <source>
        <dbReference type="Google" id="ProtNLM"/>
    </source>
</evidence>
<gene>
    <name evidence="1" type="ORF">E0F89_05715</name>
</gene>
<comment type="caution">
    <text evidence="1">The sequence shown here is derived from an EMBL/GenBank/DDBJ whole genome shotgun (WGS) entry which is preliminary data.</text>
</comment>
<keyword evidence="2" id="KW-1185">Reference proteome</keyword>
<proteinExistence type="predicted"/>
<dbReference type="OrthoDB" id="4048724at2"/>
<protein>
    <recommendedName>
        <fullName evidence="3">Prolyl 4-hydroxylase alpha subunit Fe(2+) 2OG dioxygenase domain-containing protein</fullName>
    </recommendedName>
</protein>
<organism evidence="1 2">
    <name type="scientific">Flavobacterium caseinilyticum</name>
    <dbReference type="NCBI Taxonomy" id="2541732"/>
    <lineage>
        <taxon>Bacteria</taxon>
        <taxon>Pseudomonadati</taxon>
        <taxon>Bacteroidota</taxon>
        <taxon>Flavobacteriia</taxon>
        <taxon>Flavobacteriales</taxon>
        <taxon>Flavobacteriaceae</taxon>
        <taxon>Flavobacterium</taxon>
    </lineage>
</organism>